<dbReference type="OrthoDB" id="9791685at2"/>
<proteinExistence type="predicted"/>
<name>A0A2H5EX16_9RHOB</name>
<dbReference type="RefSeq" id="WP_101751881.1">
    <property type="nucleotide sequence ID" value="NZ_CP025430.1"/>
</dbReference>
<dbReference type="GO" id="GO:0005829">
    <property type="term" value="C:cytosol"/>
    <property type="evidence" value="ECO:0007669"/>
    <property type="project" value="UniProtKB-ARBA"/>
</dbReference>
<dbReference type="InterPro" id="IPR012340">
    <property type="entry name" value="NA-bd_OB-fold"/>
</dbReference>
<evidence type="ECO:0000313" key="3">
    <source>
        <dbReference type="EMBL" id="AUH63840.1"/>
    </source>
</evidence>
<dbReference type="Proteomes" id="UP000234530">
    <property type="component" value="Chromosome"/>
</dbReference>
<feature type="compositionally biased region" description="Low complexity" evidence="1">
    <location>
        <begin position="181"/>
        <end position="190"/>
    </location>
</feature>
<dbReference type="GO" id="GO:0003676">
    <property type="term" value="F:nucleic acid binding"/>
    <property type="evidence" value="ECO:0007669"/>
    <property type="project" value="InterPro"/>
</dbReference>
<sequence>MTGDNPDEKTVTGLIKWFDPAKGYGFIYNDEGGPDILLHANVLRNFGQGSVADNSQVTVRVLTTTRGLQAVEVYAINPPESHGVPPIADLPQSVIDNLHALPLQPARVKWFDKAKGFGFANIFGRADDVFLHIEVLRHSGLADLTVGEAVSLRVVEGPRGLMAAQVASWDDVLHQHDAEVAAEGSAAGSDQPASGDDTPSGVTSHLAVG</sequence>
<dbReference type="KEGG" id="pzh:CX676_06430"/>
<evidence type="ECO:0000259" key="2">
    <source>
        <dbReference type="PROSITE" id="PS51857"/>
    </source>
</evidence>
<dbReference type="InterPro" id="IPR002059">
    <property type="entry name" value="CSP_DNA-bd"/>
</dbReference>
<evidence type="ECO:0000256" key="1">
    <source>
        <dbReference type="SAM" id="MobiDB-lite"/>
    </source>
</evidence>
<dbReference type="SUPFAM" id="SSF50249">
    <property type="entry name" value="Nucleic acid-binding proteins"/>
    <property type="match status" value="2"/>
</dbReference>
<evidence type="ECO:0000313" key="4">
    <source>
        <dbReference type="Proteomes" id="UP000234530"/>
    </source>
</evidence>
<dbReference type="SMART" id="SM00357">
    <property type="entry name" value="CSP"/>
    <property type="match status" value="2"/>
</dbReference>
<organism evidence="3 4">
    <name type="scientific">Paracoccus zhejiangensis</name>
    <dbReference type="NCBI Taxonomy" id="1077935"/>
    <lineage>
        <taxon>Bacteria</taxon>
        <taxon>Pseudomonadati</taxon>
        <taxon>Pseudomonadota</taxon>
        <taxon>Alphaproteobacteria</taxon>
        <taxon>Rhodobacterales</taxon>
        <taxon>Paracoccaceae</taxon>
        <taxon>Paracoccus</taxon>
    </lineage>
</organism>
<dbReference type="AlphaFoldDB" id="A0A2H5EX16"/>
<protein>
    <submittedName>
        <fullName evidence="3">Cold-shock protein</fullName>
    </submittedName>
</protein>
<dbReference type="CDD" id="cd04458">
    <property type="entry name" value="CSP_CDS"/>
    <property type="match status" value="2"/>
</dbReference>
<dbReference type="Gene3D" id="2.40.50.140">
    <property type="entry name" value="Nucleic acid-binding proteins"/>
    <property type="match status" value="2"/>
</dbReference>
<dbReference type="InterPro" id="IPR011129">
    <property type="entry name" value="CSD"/>
</dbReference>
<dbReference type="Pfam" id="PF00313">
    <property type="entry name" value="CSD"/>
    <property type="match status" value="2"/>
</dbReference>
<accession>A0A2H5EX16</accession>
<feature type="region of interest" description="Disordered" evidence="1">
    <location>
        <begin position="181"/>
        <end position="209"/>
    </location>
</feature>
<dbReference type="InterPro" id="IPR050181">
    <property type="entry name" value="Cold_shock_domain"/>
</dbReference>
<dbReference type="EMBL" id="CP025430">
    <property type="protein sequence ID" value="AUH63840.1"/>
    <property type="molecule type" value="Genomic_DNA"/>
</dbReference>
<keyword evidence="4" id="KW-1185">Reference proteome</keyword>
<dbReference type="PROSITE" id="PS51857">
    <property type="entry name" value="CSD_2"/>
    <property type="match status" value="2"/>
</dbReference>
<gene>
    <name evidence="3" type="ORF">CX676_06430</name>
</gene>
<dbReference type="PRINTS" id="PR00050">
    <property type="entry name" value="COLDSHOCK"/>
</dbReference>
<feature type="domain" description="CSD" evidence="2">
    <location>
        <begin position="10"/>
        <end position="75"/>
    </location>
</feature>
<reference evidence="3 4" key="1">
    <citation type="journal article" date="2013" name="Antonie Van Leeuwenhoek">
        <title>Paracoccus zhejiangensis sp. nov., isolated from activated sludge in wastewater-treatment system.</title>
        <authorList>
            <person name="Wu Z.G."/>
            <person name="Zhang D.F."/>
            <person name="Liu Y.L."/>
            <person name="Wang F."/>
            <person name="Jiang X."/>
            <person name="Li C."/>
            <person name="Li S.P."/>
            <person name="Hong Q."/>
            <person name="Li W.J."/>
        </authorList>
    </citation>
    <scope>NUCLEOTIDE SEQUENCE [LARGE SCALE GENOMIC DNA]</scope>
    <source>
        <strain evidence="3 4">J6</strain>
    </source>
</reference>
<feature type="domain" description="CSD" evidence="2">
    <location>
        <begin position="103"/>
        <end position="168"/>
    </location>
</feature>
<dbReference type="PANTHER" id="PTHR11544">
    <property type="entry name" value="COLD SHOCK DOMAIN CONTAINING PROTEINS"/>
    <property type="match status" value="1"/>
</dbReference>